<organism evidence="2 3">
    <name type="scientific">Arthrobacter globiformis</name>
    <dbReference type="NCBI Taxonomy" id="1665"/>
    <lineage>
        <taxon>Bacteria</taxon>
        <taxon>Bacillati</taxon>
        <taxon>Actinomycetota</taxon>
        <taxon>Actinomycetes</taxon>
        <taxon>Micrococcales</taxon>
        <taxon>Micrococcaceae</taxon>
        <taxon>Arthrobacter</taxon>
    </lineage>
</organism>
<evidence type="ECO:0000313" key="3">
    <source>
        <dbReference type="Proteomes" id="UP000249166"/>
    </source>
</evidence>
<evidence type="ECO:0000313" key="2">
    <source>
        <dbReference type="EMBL" id="RAM37346.1"/>
    </source>
</evidence>
<dbReference type="SMART" id="SM00954">
    <property type="entry name" value="RelA_SpoT"/>
    <property type="match status" value="1"/>
</dbReference>
<sequence length="281" mass="32087">MQHQWTGGQLKRLSKCLRDGLEPRGDVPDYGEVMVFYNDVAVHVEQQIDEIDWPELLGGVRPKVTSRAKSIDTLREKLQREPTTPLPSVQDVAGVRFEADMTLAEQDKVVQQLVGAFGAGCTVRDLRKEPHSGYRAVHIWLRLPVRAELQVRTQLQGAWANMYESAADVFGREIRYGHMPEDDASANLVEQMHALSLDRIVTLEKSRNEVQQLEISHGRSSQFLQTLMPGPKGERIADEVAQLRGTLHRVRELLRKQEEATTEEMVVLKRRFDTMREERKG</sequence>
<evidence type="ECO:0000259" key="1">
    <source>
        <dbReference type="SMART" id="SM00954"/>
    </source>
</evidence>
<feature type="domain" description="RelA/SpoT" evidence="1">
    <location>
        <begin position="66"/>
        <end position="174"/>
    </location>
</feature>
<dbReference type="OrthoDB" id="9789634at2"/>
<comment type="caution">
    <text evidence="2">The sequence shown here is derived from an EMBL/GenBank/DDBJ whole genome shotgun (WGS) entry which is preliminary data.</text>
</comment>
<dbReference type="Pfam" id="PF04607">
    <property type="entry name" value="RelA_SpoT"/>
    <property type="match status" value="1"/>
</dbReference>
<dbReference type="AlphaFoldDB" id="A0A328HFB3"/>
<dbReference type="GO" id="GO:0015969">
    <property type="term" value="P:guanosine tetraphosphate metabolic process"/>
    <property type="evidence" value="ECO:0007669"/>
    <property type="project" value="InterPro"/>
</dbReference>
<dbReference type="Gene3D" id="3.30.460.10">
    <property type="entry name" value="Beta Polymerase, domain 2"/>
    <property type="match status" value="1"/>
</dbReference>
<gene>
    <name evidence="2" type="ORF">DBZ45_11085</name>
</gene>
<name>A0A328HFB3_ARTGO</name>
<dbReference type="Proteomes" id="UP000249166">
    <property type="component" value="Unassembled WGS sequence"/>
</dbReference>
<reference evidence="2 3" key="1">
    <citation type="submission" date="2018-04" db="EMBL/GenBank/DDBJ databases">
        <title>Bacteria isolated from cave deposits of Manipur.</title>
        <authorList>
            <person name="Sahoo D."/>
            <person name="Sarangthem I."/>
            <person name="Nandeibam J."/>
        </authorList>
    </citation>
    <scope>NUCLEOTIDE SEQUENCE [LARGE SCALE GENOMIC DNA]</scope>
    <source>
        <strain evidence="3">mrc11</strain>
    </source>
</reference>
<dbReference type="EMBL" id="QLNP01000074">
    <property type="protein sequence ID" value="RAM37346.1"/>
    <property type="molecule type" value="Genomic_DNA"/>
</dbReference>
<dbReference type="RefSeq" id="WP_111903950.1">
    <property type="nucleotide sequence ID" value="NZ_QLNP01000074.1"/>
</dbReference>
<protein>
    <recommendedName>
        <fullName evidence="1">RelA/SpoT domain-containing protein</fullName>
    </recommendedName>
</protein>
<accession>A0A328HFB3</accession>
<dbReference type="CDD" id="cd05399">
    <property type="entry name" value="NT_Rel-Spo_like"/>
    <property type="match status" value="1"/>
</dbReference>
<dbReference type="InterPro" id="IPR007685">
    <property type="entry name" value="RelA_SpoT"/>
</dbReference>
<dbReference type="InterPro" id="IPR043519">
    <property type="entry name" value="NT_sf"/>
</dbReference>
<proteinExistence type="predicted"/>
<dbReference type="SUPFAM" id="SSF81301">
    <property type="entry name" value="Nucleotidyltransferase"/>
    <property type="match status" value="1"/>
</dbReference>